<dbReference type="Gene3D" id="2.40.440.10">
    <property type="entry name" value="L,D-transpeptidase catalytic domain-like"/>
    <property type="match status" value="1"/>
</dbReference>
<dbReference type="PROSITE" id="PS51257">
    <property type="entry name" value="PROKAR_LIPOPROTEIN"/>
    <property type="match status" value="1"/>
</dbReference>
<reference evidence="10 11" key="1">
    <citation type="submission" date="2015-04" db="EMBL/GenBank/DDBJ databases">
        <title>Draft genome sequence of bacteremic isolate Catabacter hongkongensis type strain HKU16T.</title>
        <authorList>
            <person name="Lau S.K."/>
            <person name="Teng J.L."/>
            <person name="Huang Y."/>
            <person name="Curreem S.O."/>
            <person name="Tsui S.K."/>
            <person name="Woo P.C."/>
        </authorList>
    </citation>
    <scope>NUCLEOTIDE SEQUENCE [LARGE SCALE GENOMIC DNA]</scope>
    <source>
        <strain evidence="10 11">HKU16</strain>
    </source>
</reference>
<dbReference type="Proteomes" id="UP000034076">
    <property type="component" value="Unassembled WGS sequence"/>
</dbReference>
<accession>A0A0M2NIJ8</accession>
<dbReference type="OrthoDB" id="177750at2"/>
<dbReference type="PROSITE" id="PS52029">
    <property type="entry name" value="LD_TPASE"/>
    <property type="match status" value="1"/>
</dbReference>
<feature type="chain" id="PRO_5005638662" evidence="8">
    <location>
        <begin position="23"/>
        <end position="357"/>
    </location>
</feature>
<dbReference type="GO" id="GO:0005576">
    <property type="term" value="C:extracellular region"/>
    <property type="evidence" value="ECO:0007669"/>
    <property type="project" value="TreeGrafter"/>
</dbReference>
<dbReference type="RefSeq" id="WP_052740462.1">
    <property type="nucleotide sequence ID" value="NZ_LAYJ01000101.1"/>
</dbReference>
<comment type="pathway">
    <text evidence="1 6">Cell wall biogenesis; peptidoglycan biosynthesis.</text>
</comment>
<feature type="compositionally biased region" description="Low complexity" evidence="7">
    <location>
        <begin position="34"/>
        <end position="64"/>
    </location>
</feature>
<evidence type="ECO:0000256" key="6">
    <source>
        <dbReference type="PROSITE-ProRule" id="PRU01373"/>
    </source>
</evidence>
<dbReference type="Gene3D" id="1.10.101.10">
    <property type="entry name" value="PGBD-like superfamily/PGBD"/>
    <property type="match status" value="1"/>
</dbReference>
<keyword evidence="3 6" id="KW-0133">Cell shape</keyword>
<dbReference type="InterPro" id="IPR038063">
    <property type="entry name" value="Transpep_catalytic_dom"/>
</dbReference>
<dbReference type="InterPro" id="IPR050979">
    <property type="entry name" value="LD-transpeptidase"/>
</dbReference>
<keyword evidence="4 6" id="KW-0573">Peptidoglycan synthesis</keyword>
<gene>
    <name evidence="10" type="ORF">CHK_1722</name>
</gene>
<sequence>MKLCWKRLAAFTLTLLLCAAVAAGCSRDAKEAEATASPSESASATPSKMPEPTASVTPTATPPAELHEGMQGVEVAALQQRLIELGYLTGEATDYFGSETKSALAAFQNQNGLQGDGIAGEKTLVLLNSDKAKKCDPFSLLAPTVNMSFEELVMSDDGTRDEYPKGYPALGTYKIVVDLEHQVTMVYTKDDNGDYTVPVRYMLCSTGKDDCTPKGTFRMDKYHVRFSQFVRDKTYGQYWTQIEGAIYFHTILYSEFDTSTYIEEVWDKLGTADSHGCIRLTVPDAKWMWFHIAPGTTCIIRDGDSDDEQTAAIREQLVLAPTPQERLDTEPSAIPNTDNWRIGDVPCDVPFEQGSQN</sequence>
<keyword evidence="2" id="KW-0808">Transferase</keyword>
<dbReference type="PATRIC" id="fig|270498.16.peg.2785"/>
<dbReference type="InterPro" id="IPR036365">
    <property type="entry name" value="PGBD-like_sf"/>
</dbReference>
<organism evidence="10 11">
    <name type="scientific">Christensenella hongkongensis</name>
    <dbReference type="NCBI Taxonomy" id="270498"/>
    <lineage>
        <taxon>Bacteria</taxon>
        <taxon>Bacillati</taxon>
        <taxon>Bacillota</taxon>
        <taxon>Clostridia</taxon>
        <taxon>Christensenellales</taxon>
        <taxon>Christensenellaceae</taxon>
        <taxon>Christensenella</taxon>
    </lineage>
</organism>
<feature type="signal peptide" evidence="8">
    <location>
        <begin position="1"/>
        <end position="22"/>
    </location>
</feature>
<dbReference type="EMBL" id="LAYJ01000101">
    <property type="protein sequence ID" value="KKI50796.1"/>
    <property type="molecule type" value="Genomic_DNA"/>
</dbReference>
<feature type="active site" description="Nucleophile" evidence="6">
    <location>
        <position position="277"/>
    </location>
</feature>
<keyword evidence="11" id="KW-1185">Reference proteome</keyword>
<evidence type="ECO:0000256" key="5">
    <source>
        <dbReference type="ARBA" id="ARBA00023316"/>
    </source>
</evidence>
<feature type="region of interest" description="Disordered" evidence="7">
    <location>
        <begin position="34"/>
        <end position="65"/>
    </location>
</feature>
<evidence type="ECO:0000259" key="9">
    <source>
        <dbReference type="PROSITE" id="PS52029"/>
    </source>
</evidence>
<evidence type="ECO:0000256" key="2">
    <source>
        <dbReference type="ARBA" id="ARBA00022679"/>
    </source>
</evidence>
<evidence type="ECO:0000256" key="1">
    <source>
        <dbReference type="ARBA" id="ARBA00004752"/>
    </source>
</evidence>
<dbReference type="InterPro" id="IPR036366">
    <property type="entry name" value="PGBDSf"/>
</dbReference>
<proteinExistence type="predicted"/>
<evidence type="ECO:0000313" key="11">
    <source>
        <dbReference type="Proteomes" id="UP000034076"/>
    </source>
</evidence>
<name>A0A0M2NIJ8_9FIRM</name>
<evidence type="ECO:0000256" key="4">
    <source>
        <dbReference type="ARBA" id="ARBA00022984"/>
    </source>
</evidence>
<dbReference type="Pfam" id="PF01471">
    <property type="entry name" value="PG_binding_1"/>
    <property type="match status" value="1"/>
</dbReference>
<keyword evidence="5 6" id="KW-0961">Cell wall biogenesis/degradation</keyword>
<dbReference type="GO" id="GO:0008360">
    <property type="term" value="P:regulation of cell shape"/>
    <property type="evidence" value="ECO:0007669"/>
    <property type="project" value="UniProtKB-UniRule"/>
</dbReference>
<comment type="caution">
    <text evidence="10">The sequence shown here is derived from an EMBL/GenBank/DDBJ whole genome shotgun (WGS) entry which is preliminary data.</text>
</comment>
<feature type="domain" description="L,D-TPase catalytic" evidence="9">
    <location>
        <begin position="173"/>
        <end position="301"/>
    </location>
</feature>
<feature type="active site" description="Proton donor/acceptor" evidence="6">
    <location>
        <position position="249"/>
    </location>
</feature>
<evidence type="ECO:0000256" key="8">
    <source>
        <dbReference type="SAM" id="SignalP"/>
    </source>
</evidence>
<evidence type="ECO:0000313" key="10">
    <source>
        <dbReference type="EMBL" id="KKI50796.1"/>
    </source>
</evidence>
<dbReference type="Pfam" id="PF03734">
    <property type="entry name" value="YkuD"/>
    <property type="match status" value="1"/>
</dbReference>
<dbReference type="PANTHER" id="PTHR30582:SF2">
    <property type="entry name" value="L,D-TRANSPEPTIDASE YCIB-RELATED"/>
    <property type="match status" value="1"/>
</dbReference>
<dbReference type="InterPro" id="IPR005490">
    <property type="entry name" value="LD_TPept_cat_dom"/>
</dbReference>
<evidence type="ECO:0000256" key="7">
    <source>
        <dbReference type="SAM" id="MobiDB-lite"/>
    </source>
</evidence>
<dbReference type="GO" id="GO:0071555">
    <property type="term" value="P:cell wall organization"/>
    <property type="evidence" value="ECO:0007669"/>
    <property type="project" value="UniProtKB-UniRule"/>
</dbReference>
<dbReference type="PANTHER" id="PTHR30582">
    <property type="entry name" value="L,D-TRANSPEPTIDASE"/>
    <property type="match status" value="1"/>
</dbReference>
<dbReference type="SUPFAM" id="SSF47090">
    <property type="entry name" value="PGBD-like"/>
    <property type="match status" value="1"/>
</dbReference>
<dbReference type="GO" id="GO:0071972">
    <property type="term" value="F:peptidoglycan L,D-transpeptidase activity"/>
    <property type="evidence" value="ECO:0007669"/>
    <property type="project" value="TreeGrafter"/>
</dbReference>
<dbReference type="CDD" id="cd16913">
    <property type="entry name" value="YkuD_like"/>
    <property type="match status" value="1"/>
</dbReference>
<dbReference type="AlphaFoldDB" id="A0A0M2NIJ8"/>
<dbReference type="GO" id="GO:0018104">
    <property type="term" value="P:peptidoglycan-protein cross-linking"/>
    <property type="evidence" value="ECO:0007669"/>
    <property type="project" value="TreeGrafter"/>
</dbReference>
<dbReference type="UniPathway" id="UPA00219"/>
<keyword evidence="8" id="KW-0732">Signal</keyword>
<dbReference type="GO" id="GO:0016740">
    <property type="term" value="F:transferase activity"/>
    <property type="evidence" value="ECO:0007669"/>
    <property type="project" value="UniProtKB-KW"/>
</dbReference>
<dbReference type="InterPro" id="IPR002477">
    <property type="entry name" value="Peptidoglycan-bd-like"/>
</dbReference>
<dbReference type="SUPFAM" id="SSF141523">
    <property type="entry name" value="L,D-transpeptidase catalytic domain-like"/>
    <property type="match status" value="1"/>
</dbReference>
<dbReference type="STRING" id="270498.CHK_1722"/>
<evidence type="ECO:0000256" key="3">
    <source>
        <dbReference type="ARBA" id="ARBA00022960"/>
    </source>
</evidence>
<protein>
    <submittedName>
        <fullName evidence="10">Cell surface protein, ErfK family</fullName>
    </submittedName>
</protein>